<dbReference type="Pfam" id="PF21094">
    <property type="entry name" value="Nup188_SH3-like"/>
    <property type="match status" value="1"/>
</dbReference>
<dbReference type="GO" id="GO:0006606">
    <property type="term" value="P:protein import into nucleus"/>
    <property type="evidence" value="ECO:0007669"/>
    <property type="project" value="TreeGrafter"/>
</dbReference>
<evidence type="ECO:0000313" key="13">
    <source>
        <dbReference type="Ensembl" id="ENSCPBP00000033349.1"/>
    </source>
</evidence>
<name>A0A8C3IGP5_CHRPI</name>
<feature type="domain" description="Nucleoporin Nup188 N-terminal subdomain III" evidence="12">
    <location>
        <begin position="442"/>
        <end position="850"/>
    </location>
</feature>
<dbReference type="PANTHER" id="PTHR31431:SF1">
    <property type="entry name" value="NUCLEOPORIN NUP188"/>
    <property type="match status" value="1"/>
</dbReference>
<feature type="region of interest" description="Disordered" evidence="10">
    <location>
        <begin position="1396"/>
        <end position="1423"/>
    </location>
</feature>
<evidence type="ECO:0000256" key="8">
    <source>
        <dbReference type="ARBA" id="ARBA00038387"/>
    </source>
</evidence>
<evidence type="ECO:0000256" key="5">
    <source>
        <dbReference type="ARBA" id="ARBA00023010"/>
    </source>
</evidence>
<dbReference type="GeneTree" id="ENSGT00390000005742"/>
<keyword evidence="6" id="KW-0906">Nuclear pore complex</keyword>
<dbReference type="InterPro" id="IPR018864">
    <property type="entry name" value="Nucleoporin_Nup188_N"/>
</dbReference>
<proteinExistence type="inferred from homology"/>
<comment type="similarity">
    <text evidence="8">Belongs to the Nup188 family.</text>
</comment>
<gene>
    <name evidence="13" type="primary">NUP188</name>
</gene>
<protein>
    <recommendedName>
        <fullName evidence="9">Nucleoporin NUP188</fullName>
    </recommendedName>
</protein>
<accession>A0A8C3IGP5</accession>
<keyword evidence="4" id="KW-0653">Protein transport</keyword>
<evidence type="ECO:0000313" key="14">
    <source>
        <dbReference type="Proteomes" id="UP000694380"/>
    </source>
</evidence>
<evidence type="ECO:0000256" key="7">
    <source>
        <dbReference type="ARBA" id="ARBA00023242"/>
    </source>
</evidence>
<evidence type="ECO:0000256" key="10">
    <source>
        <dbReference type="SAM" id="MobiDB-lite"/>
    </source>
</evidence>
<dbReference type="Pfam" id="PF10487">
    <property type="entry name" value="Nup188_N"/>
    <property type="match status" value="1"/>
</dbReference>
<feature type="region of interest" description="Disordered" evidence="10">
    <location>
        <begin position="1140"/>
        <end position="1161"/>
    </location>
</feature>
<dbReference type="PANTHER" id="PTHR31431">
    <property type="entry name" value="NUCLEOPORIN NUP188 HOMOLOG"/>
    <property type="match status" value="1"/>
</dbReference>
<comment type="subcellular location">
    <subcellularLocation>
        <location evidence="1">Nucleus</location>
        <location evidence="1">Nuclear pore complex</location>
    </subcellularLocation>
</comment>
<reference evidence="13" key="2">
    <citation type="submission" date="2025-09" db="UniProtKB">
        <authorList>
            <consortium name="Ensembl"/>
        </authorList>
    </citation>
    <scope>IDENTIFICATION</scope>
</reference>
<dbReference type="Pfam" id="PF21093">
    <property type="entry name" value="Nup188_N-subdom_III"/>
    <property type="match status" value="1"/>
</dbReference>
<dbReference type="Proteomes" id="UP000694380">
    <property type="component" value="Unplaced"/>
</dbReference>
<feature type="compositionally biased region" description="Basic and acidic residues" evidence="10">
    <location>
        <begin position="1146"/>
        <end position="1161"/>
    </location>
</feature>
<organism evidence="13 14">
    <name type="scientific">Chrysemys picta bellii</name>
    <name type="common">Western painted turtle</name>
    <name type="synonym">Emys bellii</name>
    <dbReference type="NCBI Taxonomy" id="8478"/>
    <lineage>
        <taxon>Eukaryota</taxon>
        <taxon>Metazoa</taxon>
        <taxon>Chordata</taxon>
        <taxon>Craniata</taxon>
        <taxon>Vertebrata</taxon>
        <taxon>Euteleostomi</taxon>
        <taxon>Archelosauria</taxon>
        <taxon>Testudinata</taxon>
        <taxon>Testudines</taxon>
        <taxon>Cryptodira</taxon>
        <taxon>Durocryptodira</taxon>
        <taxon>Testudinoidea</taxon>
        <taxon>Emydidae</taxon>
        <taxon>Chrysemys</taxon>
    </lineage>
</organism>
<evidence type="ECO:0000256" key="4">
    <source>
        <dbReference type="ARBA" id="ARBA00022927"/>
    </source>
</evidence>
<evidence type="ECO:0000256" key="3">
    <source>
        <dbReference type="ARBA" id="ARBA00022816"/>
    </source>
</evidence>
<dbReference type="GO" id="GO:0044611">
    <property type="term" value="C:nuclear pore inner ring"/>
    <property type="evidence" value="ECO:0007669"/>
    <property type="project" value="TreeGrafter"/>
</dbReference>
<keyword evidence="5" id="KW-0811">Translocation</keyword>
<evidence type="ECO:0000256" key="1">
    <source>
        <dbReference type="ARBA" id="ARBA00004567"/>
    </source>
</evidence>
<dbReference type="InterPro" id="IPR048883">
    <property type="entry name" value="Nup188_N-subdom_III"/>
</dbReference>
<keyword evidence="2" id="KW-0813">Transport</keyword>
<dbReference type="InterPro" id="IPR044840">
    <property type="entry name" value="Nup188"/>
</dbReference>
<feature type="region of interest" description="Disordered" evidence="10">
    <location>
        <begin position="1586"/>
        <end position="1609"/>
    </location>
</feature>
<keyword evidence="3" id="KW-0509">mRNA transport</keyword>
<sequence length="1627" mass="183087">GLSYYKPPRYSNSLMLASDNRLALSYSSLCLCISLLFQGLDEEQSVQLLQCYLQEDYRGTRDSLKTVLQDERQSQALMLKLADYYYEERMCILRCVLNLLTYFQDERHPYMAQYSQCVEKLDKELVPNYRKQFEDLYKAEAPTWETHGNLMTERQVSRWFVQCLREQSMLLEVIFLYYAYFEMAPDELLTFARLFKEQGFGSRQTNRHLVDESMDHLVDRIGYFSALILVEGMEIDSLHERVLDDRTEEHKFQEMDHLLLTLGDISHHAPVLLAWALLRHTVTPEESTNAIRRMGSTLSCFCFAALTLPPPTPSRRIMLIIFCLVTVFLLCLHGQEPTAGLGIILDSVCGMFPHLLSPLLQLLKALVSDKSTAKKVYSFLDKMSFYIELYKHKPPDVISHEDGTLWRRQVPKLLYPLGLGQTNLRIPQGTVGQVMLDDRAYLVRWEYSYSSWTLFTCEIEMLLHVVSTADVIQHCQRVKPVIDLVHKVISTDVSIADCLLPITSRIYMLLQRLTSVISPPVDVIASCVNCLTVLAARMPAKVWTDLHHTGFLPFVANPVSSMSHMISAEGMNAGGYGNLLMSVEQPQGEYGVTISFLHLVTTLVRGQLGSTQSQGLMPCIVFVLKEMLPNYHKWRYNSHGVRERIGCLILQLIHAILNLCPEMDPHSSNAPSLQSLCIFSLANTEAGQAVINIMGIGVDTIDMVMASQSCSDESLGQGQLLIQTVKLAFSVTNNVIRLKSPSSVVSPLEQALTQHGAHGNNLIAVLAKYIYHKHDPALPRLAIQLLKRLATVAPMSVYACLGSDAAAIRDAFLTRLQSKIEDMRIKVMILEFLTVAVETQPGLIELFLNLEVKDGSDGSKEFSLGEWSCLQVVLELIDSKQQERYWCPPLLHRAAIAFLHALWQDRRDSAMLVLRTKPKFWENLTNPLFGTLSPPSETSELSVLDTCALIMKIICLEIYYVVKGSLDQSLKDTLKKFSTEKRFAYWSGYVKSLVLHMAKTEGSSCTSLTEYQMLISAWRMLLIISTSHVRLLVPMSVLCLQLGSMLCTLLLILLRQWKSELGSVDKIINSLTQILEGVLQADQQMMEKTKAKVFSALITVLQMKEMKVSEIPQYSQLVMSVCETLQDEVIVLFDQTRHSLTSGDSADDKDSMETDDACRGKHKDQRDGVCVLGLHLAKELCEVDEDGDYWLQVTRKVPILPTIFTALEISLRVKQNLHFTEASLHLLLTLARTQQGAAAVASAGVTQSICLSLLSVYQLSTNGTVQTPASSRKSLDAPSWPGVYRLSISLMERLLKTLRYNFLTEALDFVGVHQERILQCLNAVRTVQSLACLEEADHTVGFILQLSNFMKEWHFHLPQLLRDIQVNLCYLCQACTSLLHSRKMLQHYLQTKNGDSLPSAVTPRVQRTPQASSKHPSPESEAAEQKALRTVQYGLLKILSKSLAALRHFTPDVCQILLDQSLDLAEYNLLFVLSFTTPAFDSDVAPSFGTLLATVNVALNMLGELDKKKEPFAQAAGLNTQEETKTLKSLLMFTMENCFYLLISQAVRYLRDPAVHPRDKQRMKQELSSELSTLLSSLSRYFRRGGPSSPASGVLPSPQGKSASKIGPEGQEPLIQLVQAFVRHVQR</sequence>
<dbReference type="GO" id="GO:0017056">
    <property type="term" value="F:structural constituent of nuclear pore"/>
    <property type="evidence" value="ECO:0007669"/>
    <property type="project" value="InterPro"/>
</dbReference>
<evidence type="ECO:0000259" key="12">
    <source>
        <dbReference type="Pfam" id="PF21093"/>
    </source>
</evidence>
<feature type="compositionally biased region" description="Polar residues" evidence="10">
    <location>
        <begin position="1405"/>
        <end position="1415"/>
    </location>
</feature>
<reference evidence="13" key="1">
    <citation type="submission" date="2025-08" db="UniProtKB">
        <authorList>
            <consortium name="Ensembl"/>
        </authorList>
    </citation>
    <scope>IDENTIFICATION</scope>
</reference>
<evidence type="ECO:0000256" key="2">
    <source>
        <dbReference type="ARBA" id="ARBA00022448"/>
    </source>
</evidence>
<keyword evidence="7" id="KW-0539">Nucleus</keyword>
<evidence type="ECO:0000256" key="9">
    <source>
        <dbReference type="ARBA" id="ARBA00040174"/>
    </source>
</evidence>
<keyword evidence="14" id="KW-1185">Reference proteome</keyword>
<dbReference type="GO" id="GO:0006405">
    <property type="term" value="P:RNA export from nucleus"/>
    <property type="evidence" value="ECO:0007669"/>
    <property type="project" value="TreeGrafter"/>
</dbReference>
<feature type="domain" description="Nucleoporin Nup188 N-terminal" evidence="11">
    <location>
        <begin position="39"/>
        <end position="287"/>
    </location>
</feature>
<evidence type="ECO:0000259" key="11">
    <source>
        <dbReference type="Pfam" id="PF10487"/>
    </source>
</evidence>
<evidence type="ECO:0000256" key="6">
    <source>
        <dbReference type="ARBA" id="ARBA00023132"/>
    </source>
</evidence>
<dbReference type="Ensembl" id="ENSCPBT00000039184.1">
    <property type="protein sequence ID" value="ENSCPBP00000033349.1"/>
    <property type="gene ID" value="ENSCPBG00000022859.1"/>
</dbReference>
<dbReference type="GO" id="GO:0051028">
    <property type="term" value="P:mRNA transport"/>
    <property type="evidence" value="ECO:0007669"/>
    <property type="project" value="UniProtKB-KW"/>
</dbReference>